<dbReference type="AlphaFoldDB" id="A0A9W8DMZ6"/>
<feature type="region of interest" description="Disordered" evidence="3">
    <location>
        <begin position="34"/>
        <end position="65"/>
    </location>
</feature>
<dbReference type="InterPro" id="IPR001680">
    <property type="entry name" value="WD40_rpt"/>
</dbReference>
<keyword evidence="2" id="KW-0677">Repeat</keyword>
<evidence type="ECO:0008006" key="6">
    <source>
        <dbReference type="Google" id="ProtNLM"/>
    </source>
</evidence>
<dbReference type="Gene3D" id="2.130.10.10">
    <property type="entry name" value="YVTN repeat-like/Quinoprotein amine dehydrogenase"/>
    <property type="match status" value="1"/>
</dbReference>
<keyword evidence="1" id="KW-0853">WD repeat</keyword>
<name>A0A9W8DMZ6_9FUNG</name>
<dbReference type="InterPro" id="IPR015943">
    <property type="entry name" value="WD40/YVTN_repeat-like_dom_sf"/>
</dbReference>
<accession>A0A9W8DMZ6</accession>
<keyword evidence="5" id="KW-1185">Reference proteome</keyword>
<organism evidence="4 5">
    <name type="scientific">Tieghemiomyces parasiticus</name>
    <dbReference type="NCBI Taxonomy" id="78921"/>
    <lineage>
        <taxon>Eukaryota</taxon>
        <taxon>Fungi</taxon>
        <taxon>Fungi incertae sedis</taxon>
        <taxon>Zoopagomycota</taxon>
        <taxon>Kickxellomycotina</taxon>
        <taxon>Dimargaritomycetes</taxon>
        <taxon>Dimargaritales</taxon>
        <taxon>Dimargaritaceae</taxon>
        <taxon>Tieghemiomyces</taxon>
    </lineage>
</organism>
<evidence type="ECO:0000313" key="4">
    <source>
        <dbReference type="EMBL" id="KAJ1915379.1"/>
    </source>
</evidence>
<proteinExistence type="predicted"/>
<dbReference type="InterPro" id="IPR051179">
    <property type="entry name" value="WD_repeat_multifunction"/>
</dbReference>
<feature type="region of interest" description="Disordered" evidence="3">
    <location>
        <begin position="120"/>
        <end position="148"/>
    </location>
</feature>
<sequence>MMRPQYKPDYTILDAYRRCLAILNWLQELKPRLSTDHGDKSREAPKPRDPPGINFGRTPQSLPVPPLNDTADMFWLDGLVELNGTEVVIEFRQNLDILETWLDSHAYLFGPDVVHPAANYPAGRSPGSPVSSDPLFPASDGQNRSPNVCPTSPLYQLLQDTDQLFALVLVPPYCDMIGHPKQLAGRAASVLSVIRPIIVHGFHRDLVPEMSPVVIPSTPPRSLPRGIEVITISSDEDEEMVDVEGMAALDDYGLPDFSDTDDSDVSVVCIELHQLENDIDPGLAAGTGLPPPIVPEEPFDIDMVQYIRECTRKTSNPRLLTPPVTDPWAIDWKRRTLEDASNRSLAILQPPSQPSQSYIVGNLRSSGSIMDFSFMAGPRGTVQFAVAATTSCEATYNKPNNLSVYTIARSAGVVERWIDQGKSKLPGRRNEEDLIHPPTGHMQEVYMTVNGVQFDTQAGRYLLSYGQDKWLRSWRCGNEPGADTGPDYMAIGSVNFPDHPLKLAQVFRSDGQGLAVVSCENRRVYTVPVAQNGHLDPPQEILRSQQYRPLLNITDLMVVKAPSSRDSTVAGRAQWLVTAHENNPAAEQPGAVRIWDLSHDAYVHQFRFPDRPVYCIDYDPTSQLLVTATGPSLGSAPQTTIPSYESNSWARLHLLDARDGAREDGQVINALSKEINLSEFSPCGRYIAVGCIEDTCLIYDRRFTREPVATLRHPRPFSSSSQTGVYSVHWYNSYHIVTGGPDSKVKAWDIGRGSPLLYELDLAGGSVEMIEVYGKFPLSP</sequence>
<dbReference type="SMART" id="SM00320">
    <property type="entry name" value="WD40"/>
    <property type="match status" value="3"/>
</dbReference>
<evidence type="ECO:0000256" key="3">
    <source>
        <dbReference type="SAM" id="MobiDB-lite"/>
    </source>
</evidence>
<dbReference type="SUPFAM" id="SSF50978">
    <property type="entry name" value="WD40 repeat-like"/>
    <property type="match status" value="1"/>
</dbReference>
<gene>
    <name evidence="4" type="ORF">IWQ60_008455</name>
</gene>
<evidence type="ECO:0000313" key="5">
    <source>
        <dbReference type="Proteomes" id="UP001150569"/>
    </source>
</evidence>
<dbReference type="Proteomes" id="UP001150569">
    <property type="component" value="Unassembled WGS sequence"/>
</dbReference>
<feature type="compositionally biased region" description="Basic and acidic residues" evidence="3">
    <location>
        <begin position="34"/>
        <end position="49"/>
    </location>
</feature>
<dbReference type="PANTHER" id="PTHR19857">
    <property type="entry name" value="MITOCHONDRIAL DIVISION PROTEIN 1-RELATED"/>
    <property type="match status" value="1"/>
</dbReference>
<dbReference type="InterPro" id="IPR019775">
    <property type="entry name" value="WD40_repeat_CS"/>
</dbReference>
<protein>
    <recommendedName>
        <fullName evidence="6">WD40 repeat-like protein</fullName>
    </recommendedName>
</protein>
<dbReference type="InterPro" id="IPR036322">
    <property type="entry name" value="WD40_repeat_dom_sf"/>
</dbReference>
<dbReference type="PROSITE" id="PS00678">
    <property type="entry name" value="WD_REPEATS_1"/>
    <property type="match status" value="1"/>
</dbReference>
<dbReference type="EMBL" id="JANBPT010000632">
    <property type="protein sequence ID" value="KAJ1915379.1"/>
    <property type="molecule type" value="Genomic_DNA"/>
</dbReference>
<comment type="caution">
    <text evidence="4">The sequence shown here is derived from an EMBL/GenBank/DDBJ whole genome shotgun (WGS) entry which is preliminary data.</text>
</comment>
<evidence type="ECO:0000256" key="1">
    <source>
        <dbReference type="ARBA" id="ARBA00022574"/>
    </source>
</evidence>
<reference evidence="4" key="1">
    <citation type="submission" date="2022-07" db="EMBL/GenBank/DDBJ databases">
        <title>Phylogenomic reconstructions and comparative analyses of Kickxellomycotina fungi.</title>
        <authorList>
            <person name="Reynolds N.K."/>
            <person name="Stajich J.E."/>
            <person name="Barry K."/>
            <person name="Grigoriev I.V."/>
            <person name="Crous P."/>
            <person name="Smith M.E."/>
        </authorList>
    </citation>
    <scope>NUCLEOTIDE SEQUENCE</scope>
    <source>
        <strain evidence="4">RSA 861</strain>
    </source>
</reference>
<evidence type="ECO:0000256" key="2">
    <source>
        <dbReference type="ARBA" id="ARBA00022737"/>
    </source>
</evidence>